<evidence type="ECO:0000259" key="2">
    <source>
        <dbReference type="SMART" id="SM00835"/>
    </source>
</evidence>
<accession>A0A9J5YVH6</accession>
<evidence type="ECO:0000313" key="3">
    <source>
        <dbReference type="EMBL" id="KAG5602878.1"/>
    </source>
</evidence>
<feature type="non-terminal residue" evidence="3">
    <location>
        <position position="1"/>
    </location>
</feature>
<dbReference type="InterPro" id="IPR014710">
    <property type="entry name" value="RmlC-like_jellyroll"/>
</dbReference>
<feature type="chain" id="PRO_5039942060" description="Cupin type-1 domain-containing protein" evidence="1">
    <location>
        <begin position="25"/>
        <end position="2120"/>
    </location>
</feature>
<dbReference type="OrthoDB" id="2019862at2759"/>
<dbReference type="PANTHER" id="PTHR31189">
    <property type="entry name" value="OS03G0336100 PROTEIN-RELATED"/>
    <property type="match status" value="1"/>
</dbReference>
<feature type="signal peptide" evidence="1">
    <location>
        <begin position="1"/>
        <end position="24"/>
    </location>
</feature>
<feature type="domain" description="Cupin type-1" evidence="2">
    <location>
        <begin position="471"/>
        <end position="628"/>
    </location>
</feature>
<gene>
    <name evidence="3" type="ORF">H5410_034248</name>
</gene>
<feature type="domain" description="Cupin type-1" evidence="2">
    <location>
        <begin position="1683"/>
        <end position="1840"/>
    </location>
</feature>
<feature type="domain" description="Cupin type-1" evidence="2">
    <location>
        <begin position="1471"/>
        <end position="1620"/>
    </location>
</feature>
<comment type="caution">
    <text evidence="3">The sequence shown here is derived from an EMBL/GenBank/DDBJ whole genome shotgun (WGS) entry which is preliminary data.</text>
</comment>
<dbReference type="Proteomes" id="UP000824120">
    <property type="component" value="Chromosome 6"/>
</dbReference>
<feature type="domain" description="Cupin type-1" evidence="2">
    <location>
        <begin position="1230"/>
        <end position="1387"/>
    </location>
</feature>
<feature type="domain" description="Cupin type-1" evidence="2">
    <location>
        <begin position="283"/>
        <end position="432"/>
    </location>
</feature>
<feature type="domain" description="Cupin type-1" evidence="2">
    <location>
        <begin position="712"/>
        <end position="852"/>
    </location>
</feature>
<evidence type="ECO:0000256" key="1">
    <source>
        <dbReference type="SAM" id="SignalP"/>
    </source>
</evidence>
<feature type="domain" description="Cupin type-1" evidence="2">
    <location>
        <begin position="42"/>
        <end position="199"/>
    </location>
</feature>
<dbReference type="InterPro" id="IPR006045">
    <property type="entry name" value="Cupin_1"/>
</dbReference>
<protein>
    <recommendedName>
        <fullName evidence="2">Cupin type-1 domain-containing protein</fullName>
    </recommendedName>
</protein>
<name>A0A9J5YVH6_SOLCO</name>
<organism evidence="3 4">
    <name type="scientific">Solanum commersonii</name>
    <name type="common">Commerson's wild potato</name>
    <name type="synonym">Commerson's nightshade</name>
    <dbReference type="NCBI Taxonomy" id="4109"/>
    <lineage>
        <taxon>Eukaryota</taxon>
        <taxon>Viridiplantae</taxon>
        <taxon>Streptophyta</taxon>
        <taxon>Embryophyta</taxon>
        <taxon>Tracheophyta</taxon>
        <taxon>Spermatophyta</taxon>
        <taxon>Magnoliopsida</taxon>
        <taxon>eudicotyledons</taxon>
        <taxon>Gunneridae</taxon>
        <taxon>Pentapetalae</taxon>
        <taxon>asterids</taxon>
        <taxon>lamiids</taxon>
        <taxon>Solanales</taxon>
        <taxon>Solanaceae</taxon>
        <taxon>Solanoideae</taxon>
        <taxon>Solaneae</taxon>
        <taxon>Solanum</taxon>
    </lineage>
</organism>
<dbReference type="CDD" id="cd02245">
    <property type="entry name" value="cupin_7S_vicilin-like_C"/>
    <property type="match status" value="4"/>
</dbReference>
<dbReference type="InterPro" id="IPR011051">
    <property type="entry name" value="RmlC_Cupin_sf"/>
</dbReference>
<sequence>MGNRGTLLLLVLVLFSALVASVGAYEYEEEKSEQRTQGEKWFLLHQLHNVVKTDAGSMRMVKGGYRPGSFLHSPMHIGFISMEPNSLFIPQYLDSDLVLFVHHGEARVGHIYRDELAERSLKQGDVYTIPAGSAFYLENRNENQRLRIICSIHITSESMGWHAFQSFFIGGGTHPTSVLAGFDHTTLSTALNVSTEELKTFLTRQTSGPIVHLSDSHHTNRWSEFLAQGPHQKLAHLKRIMNFEEETNSKQEQSTRSLRKILFTLLNREDVVKRMGHRAPSACSLYNRNTDFKNDYGWTKKLDESDYSPLKQSGHGVYIVNLSPGSMMAPHVNPTAIEYGVVLKGTGRIQIVYPNGTLAMNARVREGDVFWVPRYFPFCQIASTNGPFEFFGFTTSARRNHPQFLVGRNSLMQSLRGPEFAAAFGTGEKRLKRITTAQHEQVILPSSSSTPGAYEYEEEKSEQRTQGEKWFLLHQLHNVVKTDAGSMRMVKGGYRPGSFLHSPMHIGFISMEPNSLFIPQYLDSDLVIFVHRGEARVGHIYRDELAERSLKQGDVYTIPAGSAFYLENRNENQRLRIICSIGITSESMGWHAFQSFFIGGGIHPASVLAGFDHTTLSTALNVSTAELKTFLTRQTSGPIVHLSGSHDTNIWTNFIAQECRKKLAHLKRIVNSAEEASPKEEESTWSLRKFLCTLLSRNGFVKRMNHEAPSSYNLYNRKPDFKNEYGWSKNVDESDYFHLQISGNGVYLVNLSSGSMMAPHVNPRAIEYGVVLKGTGRIQIVYPNGTLAMNARVREGDVFWVPRYFPFCQIASTNGHFEFFGFTTSARRNHQQFLVGLVSLVGAYEEEENEQRTQGEKWFLLRQLHNVVKTDAGSMKMVKGGYRAGSFLHSPMHIGFISMEPNSLFIPQYLDSDLLLFVHQGEARVGNIYRDELAERSLKEGDVYTIPAGSAFYLENGNENQRLRIICSIGISSESMGWNAFQSFFIGGGVHTSILAGFDHTTLSTALNVSTAELKTFLTRQTSGPIVHLPNSHQLNIWSKFLAQEPHQKLAHLKRIVNFGEESNPKEEVSTWSLRKFLFNLLNKEDVVKRVNREAPSTYNLYNRNPDFENNYGWSKALDESDYSPLEQSGNARRNHPQFLVGRNSLMQSLSGPEFAASFGIDEERLKRIANAQSEQVILPSSSSDSPMEMNLDRRILLLLVLVLFSALVSFVGAYEEEENDQRTQGEKWFLLRQLHNVVKTDAGSMRMVKGGYRGGSHLHSPMHIGFISMEPNSLFIPQYLDSDLVLFVHHGEARVGHIYRDELAERSLKQGDVYTIPAGSAFYLENINENQRLRIICSIGITSESMGWHAFQSFFIGGGTHPTSILAGFDHTTLSTALNVSTAEVRTFLTRQSSGPIVHISDSHHTNIWTEFVSQEPHQKLAHLKRIVNLEEEVSPKEEESTWSLRKFLCTLLHRKDVVKRVNHEAPSSYNLNNRNPDFKNNYGWSKTLDESDYSPLQQSGNGVYLVNLSQGSMMAPHVNPRAIEYGVVLKGTGRIQIVYPNGTLAMNARVREGDVFWVPRYFPFCQIASSNGPLEFFGFTTSARRNHPQFLVGRNSLMQSLRGPEFAAAFGISEKRLNRIANAQREQVILPSSSSDSPMRMNIDRRTLLLLVLVLFSGLVSSVSAYEEEESEQRTQGEKWFVLRKLHNVVQTDAGSMRMVKGGYRRDSFLHSPMHIGFISMEPNSLFIPQYLDSNLILFVHHGEARVGHIYSGELVERHLKHGDVYTIPAGSAFYLENRLENQRLRIICSIDITSESMGWHAFQSFFIGGGTHPASVLAGFDHNTVATALNVSPEELHTFLTRQTSGPIVHISGSHHKNMWSEFLAQEPAQKLAHLKRIVNFGEEASPKEEKSTWSLRKFLFNLVNRENVVNHHHKAPSVYNLYKKKPNFKNHYGWCKNVDSSDYSPLEQSGNGVYFVNLSPGSMMAPHVNPSAIEYGVVLKGTGRIQIVYPNGTLAMNARVREGDVFWVPRYFPFCQIASTNGHFEFFGFTTSARRNHQQFLVGKNSLMQSLRGPEFAAAFGIDEKRLKRIANAQHEQVILPASSWDSSQDKASEPERKKKTNFERIVGSLGSDMIM</sequence>
<dbReference type="SMART" id="SM00835">
    <property type="entry name" value="Cupin_1"/>
    <property type="match status" value="9"/>
</dbReference>
<dbReference type="Gene3D" id="2.60.120.10">
    <property type="entry name" value="Jelly Rolls"/>
    <property type="match status" value="10"/>
</dbReference>
<dbReference type="SUPFAM" id="SSF51182">
    <property type="entry name" value="RmlC-like cupins"/>
    <property type="match status" value="5"/>
</dbReference>
<reference evidence="3 4" key="1">
    <citation type="submission" date="2020-09" db="EMBL/GenBank/DDBJ databases">
        <title>De no assembly of potato wild relative species, Solanum commersonii.</title>
        <authorList>
            <person name="Cho K."/>
        </authorList>
    </citation>
    <scope>NUCLEOTIDE SEQUENCE [LARGE SCALE GENOMIC DNA]</scope>
    <source>
        <strain evidence="3">LZ3.2</strain>
        <tissue evidence="3">Leaf</tissue>
    </source>
</reference>
<dbReference type="EMBL" id="JACXVP010000006">
    <property type="protein sequence ID" value="KAG5602878.1"/>
    <property type="molecule type" value="Genomic_DNA"/>
</dbReference>
<dbReference type="CDD" id="cd02244">
    <property type="entry name" value="cupin_7S_vicilin-like_N"/>
    <property type="match status" value="5"/>
</dbReference>
<dbReference type="InterPro" id="IPR050253">
    <property type="entry name" value="Seed_Storage-Functional"/>
</dbReference>
<evidence type="ECO:0000313" key="4">
    <source>
        <dbReference type="Proteomes" id="UP000824120"/>
    </source>
</evidence>
<dbReference type="Pfam" id="PF00190">
    <property type="entry name" value="Cupin_1"/>
    <property type="match status" value="9"/>
</dbReference>
<feature type="domain" description="Cupin type-1" evidence="2">
    <location>
        <begin position="859"/>
        <end position="1015"/>
    </location>
</feature>
<feature type="domain" description="Cupin type-1" evidence="2">
    <location>
        <begin position="1923"/>
        <end position="2072"/>
    </location>
</feature>
<keyword evidence="4" id="KW-1185">Reference proteome</keyword>
<dbReference type="PANTHER" id="PTHR31189:SF34">
    <property type="entry name" value="CUPIN TYPE-1 DOMAIN-CONTAINING PROTEIN"/>
    <property type="match status" value="1"/>
</dbReference>
<proteinExistence type="predicted"/>
<keyword evidence="1" id="KW-0732">Signal</keyword>